<dbReference type="RefSeq" id="WP_382396394.1">
    <property type="nucleotide sequence ID" value="NZ_JBHTCQ010000004.1"/>
</dbReference>
<dbReference type="PROSITE" id="PS51318">
    <property type="entry name" value="TAT"/>
    <property type="match status" value="1"/>
</dbReference>
<organism evidence="2 3">
    <name type="scientific">Georgenia alba</name>
    <dbReference type="NCBI Taxonomy" id="2233858"/>
    <lineage>
        <taxon>Bacteria</taxon>
        <taxon>Bacillati</taxon>
        <taxon>Actinomycetota</taxon>
        <taxon>Actinomycetes</taxon>
        <taxon>Micrococcales</taxon>
        <taxon>Bogoriellaceae</taxon>
        <taxon>Georgenia</taxon>
    </lineage>
</organism>
<dbReference type="CDD" id="cd13583">
    <property type="entry name" value="PBP2_AlgQ_like_4"/>
    <property type="match status" value="1"/>
</dbReference>
<dbReference type="EMBL" id="JBHTCQ010000004">
    <property type="protein sequence ID" value="MFC7406866.1"/>
    <property type="molecule type" value="Genomic_DNA"/>
</dbReference>
<evidence type="ECO:0000256" key="1">
    <source>
        <dbReference type="SAM" id="MobiDB-lite"/>
    </source>
</evidence>
<dbReference type="InterPro" id="IPR006311">
    <property type="entry name" value="TAT_signal"/>
</dbReference>
<evidence type="ECO:0000313" key="3">
    <source>
        <dbReference type="Proteomes" id="UP001596455"/>
    </source>
</evidence>
<reference evidence="3" key="1">
    <citation type="journal article" date="2019" name="Int. J. Syst. Evol. Microbiol.">
        <title>The Global Catalogue of Microorganisms (GCM) 10K type strain sequencing project: providing services to taxonomists for standard genome sequencing and annotation.</title>
        <authorList>
            <consortium name="The Broad Institute Genomics Platform"/>
            <consortium name="The Broad Institute Genome Sequencing Center for Infectious Disease"/>
            <person name="Wu L."/>
            <person name="Ma J."/>
        </authorList>
    </citation>
    <scope>NUCLEOTIDE SEQUENCE [LARGE SCALE GENOMIC DNA]</scope>
    <source>
        <strain evidence="3">JCM 1490</strain>
    </source>
</reference>
<feature type="compositionally biased region" description="Gly residues" evidence="1">
    <location>
        <begin position="36"/>
        <end position="46"/>
    </location>
</feature>
<accession>A0ABW2QC64</accession>
<proteinExistence type="predicted"/>
<dbReference type="InterPro" id="IPR006059">
    <property type="entry name" value="SBP"/>
</dbReference>
<dbReference type="Proteomes" id="UP001596455">
    <property type="component" value="Unassembled WGS sequence"/>
</dbReference>
<feature type="region of interest" description="Disordered" evidence="1">
    <location>
        <begin position="36"/>
        <end position="57"/>
    </location>
</feature>
<gene>
    <name evidence="2" type="ORF">ACFQQL_17230</name>
</gene>
<protein>
    <submittedName>
        <fullName evidence="2">Extracellular solute-binding protein</fullName>
    </submittedName>
</protein>
<dbReference type="PANTHER" id="PTHR43649:SF12">
    <property type="entry name" value="DIACETYLCHITOBIOSE BINDING PROTEIN DASA"/>
    <property type="match status" value="1"/>
</dbReference>
<dbReference type="Gene3D" id="3.40.190.10">
    <property type="entry name" value="Periplasmic binding protein-like II"/>
    <property type="match status" value="2"/>
</dbReference>
<name>A0ABW2QC64_9MICO</name>
<dbReference type="PANTHER" id="PTHR43649">
    <property type="entry name" value="ARABINOSE-BINDING PROTEIN-RELATED"/>
    <property type="match status" value="1"/>
</dbReference>
<sequence>MSRSSSAFWPMSPVSRRTMLRTSLAVSAAAALTGACSGGDGGGEPGDPGDLSGVEEGAMPDFQAGQQFQATQDLTFTMLFPEWPEVPFRRDWMIWEEIARRTRVSLDCTIVPLSDYVNKRSLLLNAGDAPMLIPLTYPGEETPFAPSNSILPVSDYIDLMPNLRARIQEWNLEPDIDRLRQTDGRYYVLPGLYEVPEPGFSLIYRLDVLDELGLPVPETWDDVRASLEAMKERYPDVAYPFSDMYQGNATLSFAAVTFGARAGWGLGSGAMFDQDSESFIYGPATPQYRELVDFFRGLVADGLMDPESFTQETEVAQRKFATGRSLVTSTDAATVPTFQRQLTDSLGEGNFAVAKIPTPAGPAGPLMGAGRLWHGFVLPASVRENPNFVAMLQFVDWLFYDMATKEFLIWGVEGTTYTKDSSGDRTLSEDITYMGINPSGGQDLEVEYGFGLNIFADGGTEDLIRSRLSEDEVAYQEAMLETREVVPEDPPAPLTAPEQEQATLLSTPLTDTVNTSTLEFILGRQPMSQWDAYVDRLNSNGVDQYLDLMNSAYERFQEENA</sequence>
<dbReference type="SUPFAM" id="SSF53850">
    <property type="entry name" value="Periplasmic binding protein-like II"/>
    <property type="match status" value="1"/>
</dbReference>
<comment type="caution">
    <text evidence="2">The sequence shown here is derived from an EMBL/GenBank/DDBJ whole genome shotgun (WGS) entry which is preliminary data.</text>
</comment>
<dbReference type="Pfam" id="PF01547">
    <property type="entry name" value="SBP_bac_1"/>
    <property type="match status" value="1"/>
</dbReference>
<keyword evidence="3" id="KW-1185">Reference proteome</keyword>
<dbReference type="InterPro" id="IPR050490">
    <property type="entry name" value="Bact_solute-bd_prot1"/>
</dbReference>
<evidence type="ECO:0000313" key="2">
    <source>
        <dbReference type="EMBL" id="MFC7406866.1"/>
    </source>
</evidence>